<sequence length="449" mass="51230">MSEIDFVTVKLLFFAKARELLGQKEIFAEVPRTVTGKDLLNFISEKYNLGRLKCNVILALNENWVDFNNLLVLKETDEDNCLIIMNWIKLTHDKLNVESIYNMVCSPEFGAVSLFVGTTRNNFEGKTVTKLEYEAYDQMAVKCLENICKSIREKFDVGNIAIFHRLGDVPIKEASVVIAISSTHRDSSLKAVPYAIDSLKADVPIWKKEIYENEEASKWKENSECIEMFSTINTVTENVNLYEEVVESDVGSEVPSHLIQVKANLEEINRRINSFIHRKREQINMSNIRNFCSENLDNPEGDTCARVSAILKRRKDSKSHLKVHKVANMVGPQTHGLHSTGGSGTSADECSRINHSCPPGAEERLSNVETYLNIHQRSKDVFSRLKAIEDKILFLESISPEYFDRERQEQKILPRRPATSAKRTYSSLDIDTKMQQLEAKLQRKSSMKT</sequence>
<comment type="function">
    <text evidence="4">Catalytic subunit of the molybdopterin synthase complex, a complex that catalyzes the conversion of precursor Z into molybdopterin. Acts by mediating the incorporation of 2 sulfur atoms from thiocarboxylated MOCS2A into precursor Z to generate a dithiolene group.</text>
</comment>
<name>A0AAN8P119_POLSC</name>
<evidence type="ECO:0000313" key="5">
    <source>
        <dbReference type="EMBL" id="KAK6638574.1"/>
    </source>
</evidence>
<dbReference type="InterPro" id="IPR012675">
    <property type="entry name" value="Beta-grasp_dom_sf"/>
</dbReference>
<dbReference type="InterPro" id="IPR003448">
    <property type="entry name" value="Mopterin_biosynth_MoaE"/>
</dbReference>
<dbReference type="GO" id="GO:0030366">
    <property type="term" value="F:molybdopterin synthase activity"/>
    <property type="evidence" value="ECO:0007669"/>
    <property type="project" value="UniProtKB-UniRule"/>
</dbReference>
<dbReference type="AlphaFoldDB" id="A0AAN8P119"/>
<proteinExistence type="inferred from homology"/>
<comment type="miscellaneous">
    <text evidence="4">This protein is produced by a bicistronic gene which also produces the large subunit (MOCS2A).</text>
</comment>
<dbReference type="Gene3D" id="3.10.20.30">
    <property type="match status" value="1"/>
</dbReference>
<comment type="catalytic activity">
    <reaction evidence="4">
        <text>2 [molybdopterin-synthase sulfur-carrier protein]-C-terminal-Gly-aminoethanethioate + cyclic pyranopterin phosphate + H2O = molybdopterin + 2 [molybdopterin-synthase sulfur-carrier protein]-C-terminal Gly-Gly + 2 H(+)</text>
        <dbReference type="Rhea" id="RHEA:26333"/>
        <dbReference type="Rhea" id="RHEA-COMP:12202"/>
        <dbReference type="Rhea" id="RHEA-COMP:19907"/>
        <dbReference type="ChEBI" id="CHEBI:15377"/>
        <dbReference type="ChEBI" id="CHEBI:15378"/>
        <dbReference type="ChEBI" id="CHEBI:58698"/>
        <dbReference type="ChEBI" id="CHEBI:59648"/>
        <dbReference type="ChEBI" id="CHEBI:90778"/>
        <dbReference type="ChEBI" id="CHEBI:232372"/>
        <dbReference type="EC" id="2.8.1.12"/>
    </reaction>
</comment>
<feature type="binding site" evidence="4">
    <location>
        <position position="200"/>
    </location>
    <ligand>
        <name>substrate</name>
    </ligand>
</feature>
<dbReference type="Proteomes" id="UP001372834">
    <property type="component" value="Unassembled WGS sequence"/>
</dbReference>
<keyword evidence="1 4" id="KW-0963">Cytoplasm</keyword>
<dbReference type="CDD" id="cd00756">
    <property type="entry name" value="MoaE"/>
    <property type="match status" value="1"/>
</dbReference>
<dbReference type="EC" id="2.8.1.12" evidence="4"/>
<dbReference type="CDD" id="cd00754">
    <property type="entry name" value="Ubl_MoaD"/>
    <property type="match status" value="1"/>
</dbReference>
<dbReference type="FunFam" id="3.90.1170.40:FF:000002">
    <property type="entry name" value="Molybdopterin synthase catalytic subunit"/>
    <property type="match status" value="1"/>
</dbReference>
<gene>
    <name evidence="4" type="primary">Mocs2</name>
    <name evidence="5" type="ORF">RUM43_006841</name>
</gene>
<reference evidence="5 6" key="1">
    <citation type="submission" date="2023-10" db="EMBL/GenBank/DDBJ databases">
        <title>Genomes of two closely related lineages of the louse Polyplax serrata with different host specificities.</title>
        <authorList>
            <person name="Martinu J."/>
            <person name="Tarabai H."/>
            <person name="Stefka J."/>
            <person name="Hypsa V."/>
        </authorList>
    </citation>
    <scope>NUCLEOTIDE SEQUENCE [LARGE SCALE GENOMIC DNA]</scope>
    <source>
        <strain evidence="5">HR10_N</strain>
    </source>
</reference>
<keyword evidence="3 4" id="KW-0501">Molybdenum cofactor biosynthesis</keyword>
<dbReference type="InterPro" id="IPR016155">
    <property type="entry name" value="Mopterin_synth/thiamin_S_b"/>
</dbReference>
<comment type="similarity">
    <text evidence="4">Belongs to the MoaE family. MOCS2B subfamily.</text>
</comment>
<dbReference type="SUPFAM" id="SSF54690">
    <property type="entry name" value="Molybdopterin synthase subunit MoaE"/>
    <property type="match status" value="1"/>
</dbReference>
<evidence type="ECO:0000313" key="6">
    <source>
        <dbReference type="Proteomes" id="UP001372834"/>
    </source>
</evidence>
<dbReference type="GO" id="GO:1990140">
    <property type="term" value="C:molybdopterin synthase complex"/>
    <property type="evidence" value="ECO:0007669"/>
    <property type="project" value="UniProtKB-UniRule"/>
</dbReference>
<dbReference type="GO" id="GO:0006777">
    <property type="term" value="P:Mo-molybdopterin cofactor biosynthetic process"/>
    <property type="evidence" value="ECO:0007669"/>
    <property type="project" value="UniProtKB-UniRule"/>
</dbReference>
<evidence type="ECO:0000256" key="2">
    <source>
        <dbReference type="ARBA" id="ARBA00022679"/>
    </source>
</evidence>
<evidence type="ECO:0000256" key="3">
    <source>
        <dbReference type="ARBA" id="ARBA00023150"/>
    </source>
</evidence>
<protein>
    <recommendedName>
        <fullName evidence="4">Molybdopterin synthase catalytic subunit</fullName>
        <ecNumber evidence="4">2.8.1.12</ecNumber>
    </recommendedName>
    <alternativeName>
        <fullName evidence="4">Molybdenum cofactor synthesis protein 2 large subunit</fullName>
    </alternativeName>
    <alternativeName>
        <fullName evidence="4">Molybdenum cofactor synthesis protein 2B</fullName>
        <shortName evidence="4">MOCS2B</shortName>
    </alternativeName>
</protein>
<dbReference type="Pfam" id="PF02391">
    <property type="entry name" value="MoaE"/>
    <property type="match status" value="1"/>
</dbReference>
<comment type="subcellular location">
    <subcellularLocation>
        <location evidence="4">Cytoplasm</location>
    </subcellularLocation>
</comment>
<dbReference type="Gene3D" id="3.90.1170.40">
    <property type="entry name" value="Molybdopterin biosynthesis MoaE subunit"/>
    <property type="match status" value="1"/>
</dbReference>
<dbReference type="SUPFAM" id="SSF54285">
    <property type="entry name" value="MoaD/ThiS"/>
    <property type="match status" value="1"/>
</dbReference>
<dbReference type="HAMAP" id="MF_03052">
    <property type="entry name" value="MOC2B"/>
    <property type="match status" value="1"/>
</dbReference>
<dbReference type="InterPro" id="IPR036563">
    <property type="entry name" value="MoaE_sf"/>
</dbReference>
<keyword evidence="2 4" id="KW-0808">Transferase</keyword>
<dbReference type="PANTHER" id="PTHR23404">
    <property type="entry name" value="MOLYBDOPTERIN SYNTHASE RELATED"/>
    <property type="match status" value="1"/>
</dbReference>
<comment type="caution">
    <text evidence="5">The sequence shown here is derived from an EMBL/GenBank/DDBJ whole genome shotgun (WGS) entry which is preliminary data.</text>
</comment>
<dbReference type="EMBL" id="JAWJWE010000003">
    <property type="protein sequence ID" value="KAK6638574.1"/>
    <property type="molecule type" value="Genomic_DNA"/>
</dbReference>
<comment type="pathway">
    <text evidence="4">Cofactor biosynthesis; molybdopterin biosynthesis.</text>
</comment>
<comment type="subunit">
    <text evidence="4">Heterotetramer; composed of 2 small (MOCS2A) and 2 large (MOCS2B) subunits.</text>
</comment>
<evidence type="ECO:0000256" key="1">
    <source>
        <dbReference type="ARBA" id="ARBA00022490"/>
    </source>
</evidence>
<accession>A0AAN8P119</accession>
<dbReference type="InterPro" id="IPR028888">
    <property type="entry name" value="MOCS2B_euk"/>
</dbReference>
<organism evidence="5 6">
    <name type="scientific">Polyplax serrata</name>
    <name type="common">Common mouse louse</name>
    <dbReference type="NCBI Taxonomy" id="468196"/>
    <lineage>
        <taxon>Eukaryota</taxon>
        <taxon>Metazoa</taxon>
        <taxon>Ecdysozoa</taxon>
        <taxon>Arthropoda</taxon>
        <taxon>Hexapoda</taxon>
        <taxon>Insecta</taxon>
        <taxon>Pterygota</taxon>
        <taxon>Neoptera</taxon>
        <taxon>Paraneoptera</taxon>
        <taxon>Psocodea</taxon>
        <taxon>Troctomorpha</taxon>
        <taxon>Phthiraptera</taxon>
        <taxon>Anoplura</taxon>
        <taxon>Polyplacidae</taxon>
        <taxon>Polyplax</taxon>
    </lineage>
</organism>
<feature type="binding site" evidence="4">
    <location>
        <begin position="207"/>
        <end position="209"/>
    </location>
    <ligand>
        <name>substrate</name>
    </ligand>
</feature>
<feature type="binding site" evidence="4">
    <location>
        <begin position="184"/>
        <end position="185"/>
    </location>
    <ligand>
        <name>substrate</name>
    </ligand>
</feature>
<evidence type="ECO:0000256" key="4">
    <source>
        <dbReference type="HAMAP-Rule" id="MF_03052"/>
    </source>
</evidence>